<proteinExistence type="predicted"/>
<accession>A0ABZ2Z2I6</accession>
<reference evidence="1 2" key="1">
    <citation type="submission" date="2024-03" db="EMBL/GenBank/DDBJ databases">
        <title>Chitinophaga caseinilytica sp. nov., a casein hydrolysing bacterium isolated from forest soil.</title>
        <authorList>
            <person name="Lee D.S."/>
            <person name="Han D.M."/>
            <person name="Baek J.H."/>
            <person name="Choi D.G."/>
            <person name="Jeon J.H."/>
            <person name="Jeon C.O."/>
        </authorList>
    </citation>
    <scope>NUCLEOTIDE SEQUENCE [LARGE SCALE GENOMIC DNA]</scope>
    <source>
        <strain evidence="1 2">KACC 19118</strain>
    </source>
</reference>
<dbReference type="EMBL" id="CP150096">
    <property type="protein sequence ID" value="WZN46500.1"/>
    <property type="molecule type" value="Genomic_DNA"/>
</dbReference>
<dbReference type="Proteomes" id="UP001449657">
    <property type="component" value="Chromosome"/>
</dbReference>
<protein>
    <submittedName>
        <fullName evidence="1">ADP-ribosylation/crystallin J1</fullName>
    </submittedName>
</protein>
<organism evidence="1 2">
    <name type="scientific">Chitinophaga caseinilytica</name>
    <dbReference type="NCBI Taxonomy" id="2267521"/>
    <lineage>
        <taxon>Bacteria</taxon>
        <taxon>Pseudomonadati</taxon>
        <taxon>Bacteroidota</taxon>
        <taxon>Chitinophagia</taxon>
        <taxon>Chitinophagales</taxon>
        <taxon>Chitinophagaceae</taxon>
        <taxon>Chitinophaga</taxon>
    </lineage>
</organism>
<evidence type="ECO:0000313" key="2">
    <source>
        <dbReference type="Proteomes" id="UP001449657"/>
    </source>
</evidence>
<gene>
    <name evidence="1" type="ORF">WJU22_26795</name>
</gene>
<name>A0ABZ2Z2I6_9BACT</name>
<evidence type="ECO:0000313" key="1">
    <source>
        <dbReference type="EMBL" id="WZN46500.1"/>
    </source>
</evidence>
<keyword evidence="2" id="KW-1185">Reference proteome</keyword>
<dbReference type="RefSeq" id="WP_341841198.1">
    <property type="nucleotide sequence ID" value="NZ_CP149792.1"/>
</dbReference>
<sequence>MNTVTLYRPTGLKEFLLIAASGFKRFPPRLTWQPIFYPVLNQPYAEQIALDWNTKDEGSGFCGIVTRFDITETLFRQYEVQNVGGEIHNELWVPAEELEAFNGDIRGGIGIVKVFLGEGYVPPADTELAKMLEELAVR</sequence>